<keyword evidence="3" id="KW-1185">Reference proteome</keyword>
<dbReference type="InterPro" id="IPR001387">
    <property type="entry name" value="Cro/C1-type_HTH"/>
</dbReference>
<evidence type="ECO:0000259" key="1">
    <source>
        <dbReference type="PROSITE" id="PS50943"/>
    </source>
</evidence>
<dbReference type="Pfam" id="PF13560">
    <property type="entry name" value="HTH_31"/>
    <property type="match status" value="1"/>
</dbReference>
<name>A0A1G9F3F4_9PROT</name>
<dbReference type="InterPro" id="IPR010982">
    <property type="entry name" value="Lambda_DNA-bd_dom_sf"/>
</dbReference>
<evidence type="ECO:0000313" key="2">
    <source>
        <dbReference type="EMBL" id="SDK82944.1"/>
    </source>
</evidence>
<proteinExistence type="predicted"/>
<gene>
    <name evidence="2" type="ORF">SAMN05192566_2597</name>
</gene>
<dbReference type="Gene3D" id="1.10.260.40">
    <property type="entry name" value="lambda repressor-like DNA-binding domains"/>
    <property type="match status" value="1"/>
</dbReference>
<dbReference type="SUPFAM" id="SSF47413">
    <property type="entry name" value="lambda repressor-like DNA-binding domains"/>
    <property type="match status" value="1"/>
</dbReference>
<sequence length="108" mass="12432">MEPGKESNIVAKRLRMARQQTGLSQKKLGILAGIDEFCASARINQYERGKHIPDIYMTERLAQVMNVPMCYLYCEDDEVAAGLLQWHQMTAQNKEKLRKLLQQMSMAE</sequence>
<protein>
    <submittedName>
        <fullName evidence="2">Transcriptional regulator, XRE family</fullName>
    </submittedName>
</protein>
<dbReference type="EMBL" id="FNFX01000005">
    <property type="protein sequence ID" value="SDK82944.1"/>
    <property type="molecule type" value="Genomic_DNA"/>
</dbReference>
<dbReference type="GO" id="GO:0003677">
    <property type="term" value="F:DNA binding"/>
    <property type="evidence" value="ECO:0007669"/>
    <property type="project" value="InterPro"/>
</dbReference>
<dbReference type="CDD" id="cd00093">
    <property type="entry name" value="HTH_XRE"/>
    <property type="match status" value="1"/>
</dbReference>
<dbReference type="STRING" id="492660.SAMN05192566_2597"/>
<dbReference type="SMART" id="SM00530">
    <property type="entry name" value="HTH_XRE"/>
    <property type="match status" value="1"/>
</dbReference>
<organism evidence="2 3">
    <name type="scientific">Methylophilus rhizosphaerae</name>
    <dbReference type="NCBI Taxonomy" id="492660"/>
    <lineage>
        <taxon>Bacteria</taxon>
        <taxon>Pseudomonadati</taxon>
        <taxon>Pseudomonadota</taxon>
        <taxon>Betaproteobacteria</taxon>
        <taxon>Nitrosomonadales</taxon>
        <taxon>Methylophilaceae</taxon>
        <taxon>Methylophilus</taxon>
    </lineage>
</organism>
<dbReference type="RefSeq" id="WP_091472765.1">
    <property type="nucleotide sequence ID" value="NZ_FNFX01000005.1"/>
</dbReference>
<dbReference type="PROSITE" id="PS50943">
    <property type="entry name" value="HTH_CROC1"/>
    <property type="match status" value="1"/>
</dbReference>
<reference evidence="3" key="1">
    <citation type="submission" date="2016-10" db="EMBL/GenBank/DDBJ databases">
        <authorList>
            <person name="Varghese N."/>
            <person name="Submissions S."/>
        </authorList>
    </citation>
    <scope>NUCLEOTIDE SEQUENCE [LARGE SCALE GENOMIC DNA]</scope>
    <source>
        <strain evidence="3">CBMB127</strain>
    </source>
</reference>
<dbReference type="OrthoDB" id="6006530at2"/>
<dbReference type="Proteomes" id="UP000198629">
    <property type="component" value="Unassembled WGS sequence"/>
</dbReference>
<accession>A0A1G9F3F4</accession>
<feature type="domain" description="HTH cro/C1-type" evidence="1">
    <location>
        <begin position="14"/>
        <end position="72"/>
    </location>
</feature>
<evidence type="ECO:0000313" key="3">
    <source>
        <dbReference type="Proteomes" id="UP000198629"/>
    </source>
</evidence>
<dbReference type="AlphaFoldDB" id="A0A1G9F3F4"/>